<evidence type="ECO:0000256" key="10">
    <source>
        <dbReference type="ARBA" id="ARBA00023277"/>
    </source>
</evidence>
<keyword evidence="4" id="KW-0808">Transferase</keyword>
<feature type="transmembrane region" description="Helical" evidence="12">
    <location>
        <begin position="6"/>
        <end position="30"/>
    </location>
</feature>
<dbReference type="EMBL" id="GL377573">
    <property type="protein sequence ID" value="EFJ31861.1"/>
    <property type="molecule type" value="Genomic_DNA"/>
</dbReference>
<sequence>MVQLLILFLFFSILVYFVLYAPRVFLFYFFPFVVQNSSRSGESALLWHPPDNDGWAPCLRQSVGSISSSNFYLQVFLEGGLNQQRMGVCDAVAVAKILNATLVVPHLDVNPVWQDSSSFADIYDVDYFIDYLAADVKIVKGLPSEFYWSTREYYATGFRATRVKDAPVHARPSWYVANVLPILQSYGVAAIAPFSHRLAFDEVPPEIQKLRCKVNFHALRFVKAITSVGDVIVSRLRQAQNDSPPSKFVALHLRFDKDMAAHSACDFGGGRVEQLALAYYRHKVWQGRVPNSRLTVQQLRLLGKCPLTPEEAGLTLAALGFGPHTRVYLASHQIYGGEARLSFLKNIFPLMQDKASLAIDAELRPFERKASLSAALDYYVCLKSDFFLSASPGNMHNAVIGHRTYQNVQKTLRPDMVLLSRLFSNSSMEWPEFQNRVYNGHRNRLGQVRLRQPKQSIYTYPAPDCMCKSNIRHRIR</sequence>
<dbReference type="PANTHER" id="PTHR31933">
    <property type="entry name" value="O-FUCOSYLTRANSFERASE 2-RELATED"/>
    <property type="match status" value="1"/>
</dbReference>
<evidence type="ECO:0000313" key="14">
    <source>
        <dbReference type="Proteomes" id="UP000001514"/>
    </source>
</evidence>
<evidence type="ECO:0000256" key="2">
    <source>
        <dbReference type="ARBA" id="ARBA00007737"/>
    </source>
</evidence>
<keyword evidence="6 12" id="KW-1133">Transmembrane helix</keyword>
<keyword evidence="3" id="KW-0328">Glycosyltransferase</keyword>
<dbReference type="GO" id="GO:0016020">
    <property type="term" value="C:membrane"/>
    <property type="evidence" value="ECO:0007669"/>
    <property type="project" value="UniProtKB-SubCell"/>
</dbReference>
<dbReference type="PIRSF" id="PIRSF009360">
    <property type="entry name" value="UCP009360"/>
    <property type="match status" value="1"/>
</dbReference>
<dbReference type="InterPro" id="IPR052272">
    <property type="entry name" value="GT106_glycosyltransferase"/>
</dbReference>
<gene>
    <name evidence="13" type="ORF">SELMODRAFT_87093</name>
</gene>
<evidence type="ECO:0000313" key="13">
    <source>
        <dbReference type="EMBL" id="EFJ31861.1"/>
    </source>
</evidence>
<dbReference type="InterPro" id="IPR019378">
    <property type="entry name" value="GDP-Fuc_O-FucTrfase"/>
</dbReference>
<dbReference type="HOGENOM" id="CLU_018420_0_1_1"/>
<protein>
    <recommendedName>
        <fullName evidence="11">O-fucosyltransferase family protein</fullName>
    </recommendedName>
</protein>
<dbReference type="InterPro" id="IPR024709">
    <property type="entry name" value="FucosylTrfase_pln"/>
</dbReference>
<proteinExistence type="inferred from homology"/>
<keyword evidence="7 12" id="KW-0472">Membrane</keyword>
<evidence type="ECO:0000256" key="9">
    <source>
        <dbReference type="ARBA" id="ARBA00023253"/>
    </source>
</evidence>
<dbReference type="Pfam" id="PF10250">
    <property type="entry name" value="O-FucT"/>
    <property type="match status" value="1"/>
</dbReference>
<keyword evidence="8" id="KW-0325">Glycoprotein</keyword>
<evidence type="ECO:0000256" key="4">
    <source>
        <dbReference type="ARBA" id="ARBA00022679"/>
    </source>
</evidence>
<evidence type="ECO:0000256" key="8">
    <source>
        <dbReference type="ARBA" id="ARBA00023180"/>
    </source>
</evidence>
<dbReference type="Gramene" id="EFJ31861">
    <property type="protein sequence ID" value="EFJ31861"/>
    <property type="gene ID" value="SELMODRAFT_87093"/>
</dbReference>
<evidence type="ECO:0000256" key="3">
    <source>
        <dbReference type="ARBA" id="ARBA00022676"/>
    </source>
</evidence>
<dbReference type="eggNOG" id="ENOG502QUG0">
    <property type="taxonomic scope" value="Eukaryota"/>
</dbReference>
<comment type="similarity">
    <text evidence="2">Belongs to the glycosyltransferase GT106 family.</text>
</comment>
<evidence type="ECO:0000256" key="5">
    <source>
        <dbReference type="ARBA" id="ARBA00022692"/>
    </source>
</evidence>
<evidence type="ECO:0000256" key="6">
    <source>
        <dbReference type="ARBA" id="ARBA00022989"/>
    </source>
</evidence>
<evidence type="ECO:0000256" key="12">
    <source>
        <dbReference type="SAM" id="Phobius"/>
    </source>
</evidence>
<evidence type="ECO:0000256" key="1">
    <source>
        <dbReference type="ARBA" id="ARBA00004167"/>
    </source>
</evidence>
<dbReference type="AlphaFoldDB" id="D8R7C0"/>
<dbReference type="FunCoup" id="D8R7C0">
    <property type="interactions" value="1986"/>
</dbReference>
<dbReference type="GO" id="GO:0006004">
    <property type="term" value="P:fucose metabolic process"/>
    <property type="evidence" value="ECO:0007669"/>
    <property type="project" value="UniProtKB-KW"/>
</dbReference>
<dbReference type="GO" id="GO:0016757">
    <property type="term" value="F:glycosyltransferase activity"/>
    <property type="evidence" value="ECO:0007669"/>
    <property type="project" value="UniProtKB-KW"/>
</dbReference>
<dbReference type="InParanoid" id="D8R7C0"/>
<dbReference type="OMA" id="LPMDIQH"/>
<keyword evidence="9" id="KW-0294">Fucose metabolism</keyword>
<evidence type="ECO:0000256" key="11">
    <source>
        <dbReference type="ARBA" id="ARBA00030350"/>
    </source>
</evidence>
<dbReference type="Proteomes" id="UP000001514">
    <property type="component" value="Unassembled WGS sequence"/>
</dbReference>
<dbReference type="CDD" id="cd11299">
    <property type="entry name" value="O-FucT_plant"/>
    <property type="match status" value="1"/>
</dbReference>
<keyword evidence="10" id="KW-0119">Carbohydrate metabolism</keyword>
<evidence type="ECO:0000256" key="7">
    <source>
        <dbReference type="ARBA" id="ARBA00023136"/>
    </source>
</evidence>
<keyword evidence="5 12" id="KW-0812">Transmembrane</keyword>
<name>D8R7C0_SELML</name>
<dbReference type="PANTHER" id="PTHR31933:SF5">
    <property type="entry name" value="O-FUCOSYLTRANSFERASE 31"/>
    <property type="match status" value="1"/>
</dbReference>
<organism evidence="14">
    <name type="scientific">Selaginella moellendorffii</name>
    <name type="common">Spikemoss</name>
    <dbReference type="NCBI Taxonomy" id="88036"/>
    <lineage>
        <taxon>Eukaryota</taxon>
        <taxon>Viridiplantae</taxon>
        <taxon>Streptophyta</taxon>
        <taxon>Embryophyta</taxon>
        <taxon>Tracheophyta</taxon>
        <taxon>Lycopodiopsida</taxon>
        <taxon>Selaginellales</taxon>
        <taxon>Selaginellaceae</taxon>
        <taxon>Selaginella</taxon>
    </lineage>
</organism>
<reference evidence="13 14" key="1">
    <citation type="journal article" date="2011" name="Science">
        <title>The Selaginella genome identifies genetic changes associated with the evolution of vascular plants.</title>
        <authorList>
            <person name="Banks J.A."/>
            <person name="Nishiyama T."/>
            <person name="Hasebe M."/>
            <person name="Bowman J.L."/>
            <person name="Gribskov M."/>
            <person name="dePamphilis C."/>
            <person name="Albert V.A."/>
            <person name="Aono N."/>
            <person name="Aoyama T."/>
            <person name="Ambrose B.A."/>
            <person name="Ashton N.W."/>
            <person name="Axtell M.J."/>
            <person name="Barker E."/>
            <person name="Barker M.S."/>
            <person name="Bennetzen J.L."/>
            <person name="Bonawitz N.D."/>
            <person name="Chapple C."/>
            <person name="Cheng C."/>
            <person name="Correa L.G."/>
            <person name="Dacre M."/>
            <person name="DeBarry J."/>
            <person name="Dreyer I."/>
            <person name="Elias M."/>
            <person name="Engstrom E.M."/>
            <person name="Estelle M."/>
            <person name="Feng L."/>
            <person name="Finet C."/>
            <person name="Floyd S.K."/>
            <person name="Frommer W.B."/>
            <person name="Fujita T."/>
            <person name="Gramzow L."/>
            <person name="Gutensohn M."/>
            <person name="Harholt J."/>
            <person name="Hattori M."/>
            <person name="Heyl A."/>
            <person name="Hirai T."/>
            <person name="Hiwatashi Y."/>
            <person name="Ishikawa M."/>
            <person name="Iwata M."/>
            <person name="Karol K.G."/>
            <person name="Koehler B."/>
            <person name="Kolukisaoglu U."/>
            <person name="Kubo M."/>
            <person name="Kurata T."/>
            <person name="Lalonde S."/>
            <person name="Li K."/>
            <person name="Li Y."/>
            <person name="Litt A."/>
            <person name="Lyons E."/>
            <person name="Manning G."/>
            <person name="Maruyama T."/>
            <person name="Michael T.P."/>
            <person name="Mikami K."/>
            <person name="Miyazaki S."/>
            <person name="Morinaga S."/>
            <person name="Murata T."/>
            <person name="Mueller-Roeber B."/>
            <person name="Nelson D.R."/>
            <person name="Obara M."/>
            <person name="Oguri Y."/>
            <person name="Olmstead R.G."/>
            <person name="Onodera N."/>
            <person name="Petersen B.L."/>
            <person name="Pils B."/>
            <person name="Prigge M."/>
            <person name="Rensing S.A."/>
            <person name="Riano-Pachon D.M."/>
            <person name="Roberts A.W."/>
            <person name="Sato Y."/>
            <person name="Scheller H.V."/>
            <person name="Schulz B."/>
            <person name="Schulz C."/>
            <person name="Shakirov E.V."/>
            <person name="Shibagaki N."/>
            <person name="Shinohara N."/>
            <person name="Shippen D.E."/>
            <person name="Soerensen I."/>
            <person name="Sotooka R."/>
            <person name="Sugimoto N."/>
            <person name="Sugita M."/>
            <person name="Sumikawa N."/>
            <person name="Tanurdzic M."/>
            <person name="Theissen G."/>
            <person name="Ulvskov P."/>
            <person name="Wakazuki S."/>
            <person name="Weng J.K."/>
            <person name="Willats W.W."/>
            <person name="Wipf D."/>
            <person name="Wolf P.G."/>
            <person name="Yang L."/>
            <person name="Zimmer A.D."/>
            <person name="Zhu Q."/>
            <person name="Mitros T."/>
            <person name="Hellsten U."/>
            <person name="Loque D."/>
            <person name="Otillar R."/>
            <person name="Salamov A."/>
            <person name="Schmutz J."/>
            <person name="Shapiro H."/>
            <person name="Lindquist E."/>
            <person name="Lucas S."/>
            <person name="Rokhsar D."/>
            <person name="Grigoriev I.V."/>
        </authorList>
    </citation>
    <scope>NUCLEOTIDE SEQUENCE [LARGE SCALE GENOMIC DNA]</scope>
</reference>
<comment type="subcellular location">
    <subcellularLocation>
        <location evidence="1">Membrane</location>
        <topology evidence="1">Single-pass membrane protein</topology>
    </subcellularLocation>
</comment>
<keyword evidence="14" id="KW-1185">Reference proteome</keyword>
<dbReference type="KEGG" id="smo:SELMODRAFT_87093"/>
<accession>D8R7C0</accession>